<name>A0ABY4T6Q9_9GAMM</name>
<gene>
    <name evidence="1" type="ORF">IM816_17940</name>
</gene>
<dbReference type="RefSeq" id="WP_250339149.1">
    <property type="nucleotide sequence ID" value="NZ_CP063231.1"/>
</dbReference>
<proteinExistence type="predicted"/>
<evidence type="ECO:0000313" key="1">
    <source>
        <dbReference type="EMBL" id="URL58441.1"/>
    </source>
</evidence>
<accession>A0ABY4T6Q9</accession>
<sequence length="308" mass="34526">MQPRYPQHSTFDDLPLGWASSPRTRGPLALVIDHARRRAALRRQRPMPERRLAYLLRTLAAFRRQARWLGLVGASRAMRAAAETNPRVYERWQSHYISRSFDLVARARLIEAHYRFVAREFPERLSRRLLKGHDVRLATLPLGDGDMAYLHARAPEHECTGEMGLYLLNGEKEVISSCTVTFGGSDGLLIGDMRGSWAYLGRAAITRFSRAAGGLRPRELLLAVVRALAASYGIERVRGVGQAAHPQDRRAGVTASSYDRFWRRHGGVLGTDGCYDLPRKAMPSDGSARDAFRRDACEAVLKAFARTA</sequence>
<keyword evidence="2" id="KW-1185">Reference proteome</keyword>
<dbReference type="PANTHER" id="PTHR38785">
    <property type="entry name" value="HOMOLOG OF VIRK"/>
    <property type="match status" value="1"/>
</dbReference>
<organism evidence="1 2">
    <name type="scientific">Luteibacter flocculans</name>
    <dbReference type="NCBI Taxonomy" id="2780091"/>
    <lineage>
        <taxon>Bacteria</taxon>
        <taxon>Pseudomonadati</taxon>
        <taxon>Pseudomonadota</taxon>
        <taxon>Gammaproteobacteria</taxon>
        <taxon>Lysobacterales</taxon>
        <taxon>Rhodanobacteraceae</taxon>
        <taxon>Luteibacter</taxon>
    </lineage>
</organism>
<dbReference type="PANTHER" id="PTHR38785:SF1">
    <property type="entry name" value="HOMOLOG OF VIRK"/>
    <property type="match status" value="1"/>
</dbReference>
<dbReference type="InterPro" id="IPR007488">
    <property type="entry name" value="DUF535"/>
</dbReference>
<dbReference type="Pfam" id="PF04393">
    <property type="entry name" value="DUF535"/>
    <property type="match status" value="1"/>
</dbReference>
<protein>
    <submittedName>
        <fullName evidence="1">DUF535 family protein</fullName>
    </submittedName>
</protein>
<evidence type="ECO:0000313" key="2">
    <source>
        <dbReference type="Proteomes" id="UP001056681"/>
    </source>
</evidence>
<dbReference type="Proteomes" id="UP001056681">
    <property type="component" value="Chromosome"/>
</dbReference>
<reference evidence="1" key="1">
    <citation type="submission" date="2020-10" db="EMBL/GenBank/DDBJ databases">
        <title>Whole-genome sequence of Luteibacter sp. EIF3.</title>
        <authorList>
            <person name="Friedrich I."/>
            <person name="Hertel R."/>
            <person name="Daniel R."/>
        </authorList>
    </citation>
    <scope>NUCLEOTIDE SEQUENCE</scope>
    <source>
        <strain evidence="1">EIF3</strain>
    </source>
</reference>
<dbReference type="EMBL" id="CP063231">
    <property type="protein sequence ID" value="URL58441.1"/>
    <property type="molecule type" value="Genomic_DNA"/>
</dbReference>